<gene>
    <name evidence="1" type="ORF">SAMN06269250_6141</name>
</gene>
<accession>A0A286GSM7</accession>
<dbReference type="EMBL" id="OCNH01000008">
    <property type="protein sequence ID" value="SOD98538.1"/>
    <property type="molecule type" value="Genomic_DNA"/>
</dbReference>
<keyword evidence="2" id="KW-1185">Reference proteome</keyword>
<organism evidence="1 2">
    <name type="scientific">Spirosoma fluviale</name>
    <dbReference type="NCBI Taxonomy" id="1597977"/>
    <lineage>
        <taxon>Bacteria</taxon>
        <taxon>Pseudomonadati</taxon>
        <taxon>Bacteroidota</taxon>
        <taxon>Cytophagia</taxon>
        <taxon>Cytophagales</taxon>
        <taxon>Cytophagaceae</taxon>
        <taxon>Spirosoma</taxon>
    </lineage>
</organism>
<sequence>MLIPTTFPQSGLFEYAYPTFDDKPQHIYVHFITPDQQQAFVSFPHHPFKKAAQLIPVSWFDTVSMVQLEGQSPLFYFLECMLPRLVSSKKPKLVPADLLFNQVEVHEFDELMVA</sequence>
<dbReference type="OrthoDB" id="965428at2"/>
<protein>
    <submittedName>
        <fullName evidence="1">Uncharacterized protein</fullName>
    </submittedName>
</protein>
<proteinExistence type="predicted"/>
<dbReference type="RefSeq" id="WP_097131367.1">
    <property type="nucleotide sequence ID" value="NZ_OCNH01000008.1"/>
</dbReference>
<reference evidence="2" key="1">
    <citation type="submission" date="2017-09" db="EMBL/GenBank/DDBJ databases">
        <authorList>
            <person name="Varghese N."/>
            <person name="Submissions S."/>
        </authorList>
    </citation>
    <scope>NUCLEOTIDE SEQUENCE [LARGE SCALE GENOMIC DNA]</scope>
    <source>
        <strain evidence="2">DSM 29961</strain>
    </source>
</reference>
<dbReference type="Proteomes" id="UP000219452">
    <property type="component" value="Unassembled WGS sequence"/>
</dbReference>
<dbReference type="AlphaFoldDB" id="A0A286GSM7"/>
<evidence type="ECO:0000313" key="2">
    <source>
        <dbReference type="Proteomes" id="UP000219452"/>
    </source>
</evidence>
<name>A0A286GSM7_9BACT</name>
<evidence type="ECO:0000313" key="1">
    <source>
        <dbReference type="EMBL" id="SOD98538.1"/>
    </source>
</evidence>